<dbReference type="Proteomes" id="UP000684084">
    <property type="component" value="Unassembled WGS sequence"/>
</dbReference>
<evidence type="ECO:0000313" key="2">
    <source>
        <dbReference type="Proteomes" id="UP000684084"/>
    </source>
</evidence>
<comment type="caution">
    <text evidence="1">The sequence shown here is derived from an EMBL/GenBank/DDBJ whole genome shotgun (WGS) entry which is preliminary data.</text>
</comment>
<dbReference type="EMBL" id="CAGKOT010000002">
    <property type="protein sequence ID" value="CAB5311749.1"/>
    <property type="molecule type" value="Genomic_DNA"/>
</dbReference>
<protein>
    <recommendedName>
        <fullName evidence="3">Serine-threonine/tyrosine-protein kinase catalytic domain-containing protein</fullName>
    </recommendedName>
</protein>
<accession>A0A915YQT7</accession>
<reference evidence="1" key="1">
    <citation type="submission" date="2020-05" db="EMBL/GenBank/DDBJ databases">
        <authorList>
            <person name="Rincon C."/>
            <person name="Sanders R I."/>
            <person name="Robbins C."/>
            <person name="Chaturvedi A."/>
        </authorList>
    </citation>
    <scope>NUCLEOTIDE SEQUENCE</scope>
    <source>
        <strain evidence="1">CHB12</strain>
    </source>
</reference>
<gene>
    <name evidence="1" type="ORF">CHRIB12_LOCUS1596</name>
</gene>
<organism evidence="1 2">
    <name type="scientific">Rhizophagus irregularis</name>
    <dbReference type="NCBI Taxonomy" id="588596"/>
    <lineage>
        <taxon>Eukaryota</taxon>
        <taxon>Fungi</taxon>
        <taxon>Fungi incertae sedis</taxon>
        <taxon>Mucoromycota</taxon>
        <taxon>Glomeromycotina</taxon>
        <taxon>Glomeromycetes</taxon>
        <taxon>Glomerales</taxon>
        <taxon>Glomeraceae</taxon>
        <taxon>Rhizophagus</taxon>
    </lineage>
</organism>
<name>A0A915YQT7_9GLOM</name>
<dbReference type="OrthoDB" id="10294421at2759"/>
<evidence type="ECO:0008006" key="3">
    <source>
        <dbReference type="Google" id="ProtNLM"/>
    </source>
</evidence>
<dbReference type="AlphaFoldDB" id="A0A915YQT7"/>
<sequence>MKACWNSEPTKRPTLKAIESTISEWLSFFNKYSITVDGIERMTMGVRFGGDTDTNISQVISTMREFAKALEQKQSNTSTFAMQSHPTECNKSYSFEVLDEIFISNNSDCLDCMI</sequence>
<evidence type="ECO:0000313" key="1">
    <source>
        <dbReference type="EMBL" id="CAB5311749.1"/>
    </source>
</evidence>
<proteinExistence type="predicted"/>